<dbReference type="InterPro" id="IPR029016">
    <property type="entry name" value="GAF-like_dom_sf"/>
</dbReference>
<name>A7NHB7_ROSCS</name>
<evidence type="ECO:0000259" key="1">
    <source>
        <dbReference type="PROSITE" id="PS50887"/>
    </source>
</evidence>
<dbReference type="EMBL" id="CP000804">
    <property type="protein sequence ID" value="ABU56864.1"/>
    <property type="molecule type" value="Genomic_DNA"/>
</dbReference>
<dbReference type="OrthoDB" id="9783388at2"/>
<dbReference type="STRING" id="383372.Rcas_0743"/>
<dbReference type="GO" id="GO:0005886">
    <property type="term" value="C:plasma membrane"/>
    <property type="evidence" value="ECO:0007669"/>
    <property type="project" value="TreeGrafter"/>
</dbReference>
<dbReference type="HOGENOM" id="CLU_385324_0_0_0"/>
<dbReference type="PROSITE" id="PS50887">
    <property type="entry name" value="GGDEF"/>
    <property type="match status" value="1"/>
</dbReference>
<accession>A7NHB7</accession>
<dbReference type="GO" id="GO:1902201">
    <property type="term" value="P:negative regulation of bacterial-type flagellum-dependent cell motility"/>
    <property type="evidence" value="ECO:0007669"/>
    <property type="project" value="TreeGrafter"/>
</dbReference>
<dbReference type="SMART" id="SM00065">
    <property type="entry name" value="GAF"/>
    <property type="match status" value="3"/>
</dbReference>
<dbReference type="PANTHER" id="PTHR45138">
    <property type="entry name" value="REGULATORY COMPONENTS OF SENSORY TRANSDUCTION SYSTEM"/>
    <property type="match status" value="1"/>
</dbReference>
<dbReference type="SUPFAM" id="SSF55073">
    <property type="entry name" value="Nucleotide cyclase"/>
    <property type="match status" value="1"/>
</dbReference>
<keyword evidence="3" id="KW-1185">Reference proteome</keyword>
<dbReference type="InterPro" id="IPR029787">
    <property type="entry name" value="Nucleotide_cyclase"/>
</dbReference>
<dbReference type="KEGG" id="rca:Rcas_0743"/>
<evidence type="ECO:0000313" key="3">
    <source>
        <dbReference type="Proteomes" id="UP000000263"/>
    </source>
</evidence>
<dbReference type="Pfam" id="PF13492">
    <property type="entry name" value="GAF_3"/>
    <property type="match status" value="1"/>
</dbReference>
<dbReference type="SUPFAM" id="SSF55781">
    <property type="entry name" value="GAF domain-like"/>
    <property type="match status" value="3"/>
</dbReference>
<dbReference type="Pfam" id="PF00990">
    <property type="entry name" value="GGDEF"/>
    <property type="match status" value="1"/>
</dbReference>
<dbReference type="InterPro" id="IPR000160">
    <property type="entry name" value="GGDEF_dom"/>
</dbReference>
<dbReference type="Proteomes" id="UP000000263">
    <property type="component" value="Chromosome"/>
</dbReference>
<dbReference type="PANTHER" id="PTHR45138:SF9">
    <property type="entry name" value="DIGUANYLATE CYCLASE DGCM-RELATED"/>
    <property type="match status" value="1"/>
</dbReference>
<dbReference type="eggNOG" id="COG3706">
    <property type="taxonomic scope" value="Bacteria"/>
</dbReference>
<dbReference type="FunFam" id="3.30.70.270:FF:000001">
    <property type="entry name" value="Diguanylate cyclase domain protein"/>
    <property type="match status" value="1"/>
</dbReference>
<dbReference type="Gene3D" id="3.30.450.40">
    <property type="match status" value="3"/>
</dbReference>
<protein>
    <submittedName>
        <fullName evidence="2">Diguanylate cyclase</fullName>
    </submittedName>
</protein>
<proteinExistence type="predicted"/>
<sequence length="680" mass="74774">MTQAGHSETRPHADAFLHARAVNHSPHARVSAEEGDGFDHLSIEHTLKRERQLNALTQILHSAHDIHSVMPNVLRMVAELVEADAVALPLIRRDTETLEFCYTLGVPESLLATKVPRGANLSWQIIEHQLPVLINGYHHHERALQSLVAHDVRAVIGTPVAVDEQPVGVLAVYRIGRDDPFTAHDLNILTVVGRQIGLTIDRIQRYQTAVQEAERRIALLYASQQIGATLDLPHLYRTIHQAITTLIPCESFALMLIDSGSNRLDVVYCDADAHDPAEHIVDEAVAQVLAGGQSLCVAGGGQNTRLLIVMRRGGQTLGVMSARTRASHICSATDLEMLDQLATTAAIAIENARLFEAARREADMRTRLYEASQRLGALLDLNQIYDEIYRATMSLVTCDGFLVALKSGEQAPPGVIYCVGRAYSKACANLAHRAIEKEESLRCDNTECGSSVLVAVMRRGGRVIGAILVRASQPYTYTDADRSALELLGATAAIAIDNARLFADARRHATIDELTGVWNRRSFFENARREFLRSQRTLRPLAVLMFDIDHFKSVNDTYGHAVGDQALRDLAERCRNQLRGIDIIGRYGGEEFAVALPDTDIDAAEHIAERLRTAVENTPFATAQGSISLTISIGVAVCHPDDQTTLDAIIDRADRALYLAKRSGRNSVRVWSYSAKESKG</sequence>
<dbReference type="CDD" id="cd01949">
    <property type="entry name" value="GGDEF"/>
    <property type="match status" value="1"/>
</dbReference>
<dbReference type="eggNOG" id="COG2203">
    <property type="taxonomic scope" value="Bacteria"/>
</dbReference>
<dbReference type="NCBIfam" id="TIGR00254">
    <property type="entry name" value="GGDEF"/>
    <property type="match status" value="1"/>
</dbReference>
<dbReference type="Pfam" id="PF13185">
    <property type="entry name" value="GAF_2"/>
    <property type="match status" value="1"/>
</dbReference>
<reference evidence="2 3" key="1">
    <citation type="submission" date="2007-08" db="EMBL/GenBank/DDBJ databases">
        <title>Complete sequence of Roseiflexus castenholzii DSM 13941.</title>
        <authorList>
            <consortium name="US DOE Joint Genome Institute"/>
            <person name="Copeland A."/>
            <person name="Lucas S."/>
            <person name="Lapidus A."/>
            <person name="Barry K."/>
            <person name="Glavina del Rio T."/>
            <person name="Dalin E."/>
            <person name="Tice H."/>
            <person name="Pitluck S."/>
            <person name="Thompson L.S."/>
            <person name="Brettin T."/>
            <person name="Bruce D."/>
            <person name="Detter J.C."/>
            <person name="Han C."/>
            <person name="Tapia R."/>
            <person name="Schmutz J."/>
            <person name="Larimer F."/>
            <person name="Land M."/>
            <person name="Hauser L."/>
            <person name="Kyrpides N."/>
            <person name="Mikhailova N."/>
            <person name="Bryant D.A."/>
            <person name="Hanada S."/>
            <person name="Tsukatani Y."/>
            <person name="Richardson P."/>
        </authorList>
    </citation>
    <scope>NUCLEOTIDE SEQUENCE [LARGE SCALE GENOMIC DNA]</scope>
    <source>
        <strain evidence="3">DSM 13941 / HLO8</strain>
    </source>
</reference>
<dbReference type="GO" id="GO:0052621">
    <property type="term" value="F:diguanylate cyclase activity"/>
    <property type="evidence" value="ECO:0007669"/>
    <property type="project" value="TreeGrafter"/>
</dbReference>
<dbReference type="Pfam" id="PF01590">
    <property type="entry name" value="GAF"/>
    <property type="match status" value="1"/>
</dbReference>
<dbReference type="GO" id="GO:0043709">
    <property type="term" value="P:cell adhesion involved in single-species biofilm formation"/>
    <property type="evidence" value="ECO:0007669"/>
    <property type="project" value="TreeGrafter"/>
</dbReference>
<feature type="domain" description="GGDEF" evidence="1">
    <location>
        <begin position="539"/>
        <end position="673"/>
    </location>
</feature>
<dbReference type="InterPro" id="IPR050469">
    <property type="entry name" value="Diguanylate_Cyclase"/>
</dbReference>
<gene>
    <name evidence="2" type="ordered locus">Rcas_0743</name>
</gene>
<evidence type="ECO:0000313" key="2">
    <source>
        <dbReference type="EMBL" id="ABU56864.1"/>
    </source>
</evidence>
<dbReference type="AlphaFoldDB" id="A7NHB7"/>
<dbReference type="InterPro" id="IPR003018">
    <property type="entry name" value="GAF"/>
</dbReference>
<dbReference type="InterPro" id="IPR043128">
    <property type="entry name" value="Rev_trsase/Diguanyl_cyclase"/>
</dbReference>
<dbReference type="Gene3D" id="3.30.70.270">
    <property type="match status" value="1"/>
</dbReference>
<organism evidence="2 3">
    <name type="scientific">Roseiflexus castenholzii (strain DSM 13941 / HLO8)</name>
    <dbReference type="NCBI Taxonomy" id="383372"/>
    <lineage>
        <taxon>Bacteria</taxon>
        <taxon>Bacillati</taxon>
        <taxon>Chloroflexota</taxon>
        <taxon>Chloroflexia</taxon>
        <taxon>Chloroflexales</taxon>
        <taxon>Roseiflexineae</taxon>
        <taxon>Roseiflexaceae</taxon>
        <taxon>Roseiflexus</taxon>
    </lineage>
</organism>
<dbReference type="SMART" id="SM00267">
    <property type="entry name" value="GGDEF"/>
    <property type="match status" value="1"/>
</dbReference>